<dbReference type="AlphaFoldDB" id="A0A450Y2Z3"/>
<evidence type="ECO:0000313" key="4">
    <source>
        <dbReference type="EMBL" id="VFK35884.1"/>
    </source>
</evidence>
<sequence>MSLARIRYLSPEAYLNGESVSKVRHEYIEGDVFAMAGASERHNRIAVNIAFALRSAARGGPCGVFVSDMKVRVGRERFYYPDVMLVCEGEDDDAYYKDRPCLIAEVVSDSSEGTDRREKWFAYRAIPSLGYSSWWIPESPGLPASDTERQGGRFVPWDARNH</sequence>
<dbReference type="EMBL" id="CAADFO010000142">
    <property type="protein sequence ID" value="VFK33209.1"/>
    <property type="molecule type" value="Genomic_DNA"/>
</dbReference>
<dbReference type="SUPFAM" id="SSF52980">
    <property type="entry name" value="Restriction endonuclease-like"/>
    <property type="match status" value="1"/>
</dbReference>
<keyword evidence="4" id="KW-0540">Nuclease</keyword>
<dbReference type="Gene3D" id="3.90.1570.10">
    <property type="entry name" value="tt1808, chain A"/>
    <property type="match status" value="1"/>
</dbReference>
<evidence type="ECO:0000256" key="1">
    <source>
        <dbReference type="SAM" id="MobiDB-lite"/>
    </source>
</evidence>
<dbReference type="PANTHER" id="PTHR36558">
    <property type="entry name" value="GLR1098 PROTEIN"/>
    <property type="match status" value="1"/>
</dbReference>
<dbReference type="InterPro" id="IPR011335">
    <property type="entry name" value="Restrct_endonuc-II-like"/>
</dbReference>
<dbReference type="CDD" id="cd06260">
    <property type="entry name" value="DUF820-like"/>
    <property type="match status" value="1"/>
</dbReference>
<reference evidence="4" key="1">
    <citation type="submission" date="2019-02" db="EMBL/GenBank/DDBJ databases">
        <authorList>
            <person name="Gruber-Vodicka R. H."/>
            <person name="Seah K. B. B."/>
        </authorList>
    </citation>
    <scope>NUCLEOTIDE SEQUENCE</scope>
    <source>
        <strain evidence="3">BECK_BZ197</strain>
        <strain evidence="5">BECK_BZ198</strain>
        <strain evidence="4">BECK_BZ199</strain>
    </source>
</reference>
<keyword evidence="4" id="KW-0255">Endonuclease</keyword>
<keyword evidence="4" id="KW-0378">Hydrolase</keyword>
<dbReference type="PANTHER" id="PTHR36558:SF1">
    <property type="entry name" value="RESTRICTION ENDONUCLEASE DOMAIN-CONTAINING PROTEIN-RELATED"/>
    <property type="match status" value="1"/>
</dbReference>
<protein>
    <submittedName>
        <fullName evidence="4">Restriction endonuclease</fullName>
    </submittedName>
</protein>
<dbReference type="InterPro" id="IPR008538">
    <property type="entry name" value="Uma2"/>
</dbReference>
<feature type="domain" description="Putative restriction endonuclease" evidence="2">
    <location>
        <begin position="19"/>
        <end position="126"/>
    </location>
</feature>
<dbReference type="GO" id="GO:0004519">
    <property type="term" value="F:endonuclease activity"/>
    <property type="evidence" value="ECO:0007669"/>
    <property type="project" value="UniProtKB-KW"/>
</dbReference>
<accession>A0A450Y2Z3</accession>
<dbReference type="EMBL" id="CAADGH010000156">
    <property type="protein sequence ID" value="VFK77533.1"/>
    <property type="molecule type" value="Genomic_DNA"/>
</dbReference>
<dbReference type="InterPro" id="IPR012296">
    <property type="entry name" value="Nuclease_put_TT1808"/>
</dbReference>
<evidence type="ECO:0000259" key="2">
    <source>
        <dbReference type="Pfam" id="PF05685"/>
    </source>
</evidence>
<evidence type="ECO:0000313" key="5">
    <source>
        <dbReference type="EMBL" id="VFK77533.1"/>
    </source>
</evidence>
<organism evidence="4">
    <name type="scientific">Candidatus Kentrum sp. MB</name>
    <dbReference type="NCBI Taxonomy" id="2138164"/>
    <lineage>
        <taxon>Bacteria</taxon>
        <taxon>Pseudomonadati</taxon>
        <taxon>Pseudomonadota</taxon>
        <taxon>Gammaproteobacteria</taxon>
        <taxon>Candidatus Kentrum</taxon>
    </lineage>
</organism>
<dbReference type="EMBL" id="CAADFQ010000157">
    <property type="protein sequence ID" value="VFK35884.1"/>
    <property type="molecule type" value="Genomic_DNA"/>
</dbReference>
<evidence type="ECO:0000313" key="3">
    <source>
        <dbReference type="EMBL" id="VFK33209.1"/>
    </source>
</evidence>
<name>A0A450Y2Z3_9GAMM</name>
<feature type="region of interest" description="Disordered" evidence="1">
    <location>
        <begin position="142"/>
        <end position="162"/>
    </location>
</feature>
<proteinExistence type="predicted"/>
<dbReference type="Pfam" id="PF05685">
    <property type="entry name" value="Uma2"/>
    <property type="match status" value="1"/>
</dbReference>
<gene>
    <name evidence="3" type="ORF">BECKMB1821G_GA0114241_11424</name>
    <name evidence="5" type="ORF">BECKMB1821H_GA0114242_11564</name>
    <name evidence="4" type="ORF">BECKMB1821I_GA0114274_11574</name>
</gene>